<dbReference type="Proteomes" id="UP000051248">
    <property type="component" value="Unassembled WGS sequence"/>
</dbReference>
<comment type="caution">
    <text evidence="1">The sequence shown here is derived from an EMBL/GenBank/DDBJ whole genome shotgun (WGS) entry which is preliminary data.</text>
</comment>
<protein>
    <submittedName>
        <fullName evidence="1">Uncharacterized protein</fullName>
    </submittedName>
</protein>
<keyword evidence="2" id="KW-1185">Reference proteome</keyword>
<dbReference type="AlphaFoldDB" id="A0A0R1KC41"/>
<reference evidence="1 2" key="1">
    <citation type="journal article" date="2015" name="Genome Announc.">
        <title>Expanding the biotechnology potential of lactobacilli through comparative genomics of 213 strains and associated genera.</title>
        <authorList>
            <person name="Sun Z."/>
            <person name="Harris H.M."/>
            <person name="McCann A."/>
            <person name="Guo C."/>
            <person name="Argimon S."/>
            <person name="Zhang W."/>
            <person name="Yang X."/>
            <person name="Jeffery I.B."/>
            <person name="Cooney J.C."/>
            <person name="Kagawa T.F."/>
            <person name="Liu W."/>
            <person name="Song Y."/>
            <person name="Salvetti E."/>
            <person name="Wrobel A."/>
            <person name="Rasinkangas P."/>
            <person name="Parkhill J."/>
            <person name="Rea M.C."/>
            <person name="O'Sullivan O."/>
            <person name="Ritari J."/>
            <person name="Douillard F.P."/>
            <person name="Paul Ross R."/>
            <person name="Yang R."/>
            <person name="Briner A.E."/>
            <person name="Felis G.E."/>
            <person name="de Vos W.M."/>
            <person name="Barrangou R."/>
            <person name="Klaenhammer T.R."/>
            <person name="Caufield P.W."/>
            <person name="Cui Y."/>
            <person name="Zhang H."/>
            <person name="O'Toole P.W."/>
        </authorList>
    </citation>
    <scope>NUCLEOTIDE SEQUENCE [LARGE SCALE GENOMIC DNA]</scope>
    <source>
        <strain evidence="1 2">DSM 19682</strain>
    </source>
</reference>
<organism evidence="1 2">
    <name type="scientific">Companilactobacillus nodensis DSM 19682 = JCM 14932 = NBRC 107160</name>
    <dbReference type="NCBI Taxonomy" id="1423775"/>
    <lineage>
        <taxon>Bacteria</taxon>
        <taxon>Bacillati</taxon>
        <taxon>Bacillota</taxon>
        <taxon>Bacilli</taxon>
        <taxon>Lactobacillales</taxon>
        <taxon>Lactobacillaceae</taxon>
        <taxon>Companilactobacillus</taxon>
    </lineage>
</organism>
<proteinExistence type="predicted"/>
<dbReference type="InterPro" id="IPR008441">
    <property type="entry name" value="AfumC-like_glycosyl_Trfase"/>
</dbReference>
<dbReference type="Pfam" id="PF05704">
    <property type="entry name" value="Caps_synth"/>
    <property type="match status" value="1"/>
</dbReference>
<gene>
    <name evidence="1" type="ORF">FD03_GL001406</name>
</gene>
<dbReference type="eggNOG" id="COG3774">
    <property type="taxonomic scope" value="Bacteria"/>
</dbReference>
<dbReference type="InterPro" id="IPR029044">
    <property type="entry name" value="Nucleotide-diphossugar_trans"/>
</dbReference>
<dbReference type="OrthoDB" id="9802881at2"/>
<accession>A0A0R1KC41</accession>
<dbReference type="PATRIC" id="fig|1423775.4.peg.1435"/>
<dbReference type="SUPFAM" id="SSF53448">
    <property type="entry name" value="Nucleotide-diphospho-sugar transferases"/>
    <property type="match status" value="1"/>
</dbReference>
<dbReference type="GO" id="GO:0016757">
    <property type="term" value="F:glycosyltransferase activity"/>
    <property type="evidence" value="ECO:0007669"/>
    <property type="project" value="InterPro"/>
</dbReference>
<dbReference type="EMBL" id="AZDZ01000019">
    <property type="protein sequence ID" value="KRK79043.1"/>
    <property type="molecule type" value="Genomic_DNA"/>
</dbReference>
<name>A0A0R1KC41_9LACO</name>
<dbReference type="STRING" id="1423775.FD03_GL001406"/>
<evidence type="ECO:0000313" key="1">
    <source>
        <dbReference type="EMBL" id="KRK79043.1"/>
    </source>
</evidence>
<sequence>MIFMSQSFLHLYLTGIYKSEAALKKFTSGKKSILPSFVYDPYHYLVEKEIKKTIQDVPTTFWHDELIKTDPVLTDKIVWVMWWQVTDVPMFVQRNIALMRERLNKRVIVLNQENLGDFVQVPENILERLNNHQISYQTFSDYIRMKILFEYGGVWLDSTIYVGEHDNFLNQLNFADHALITVKGIQSFGSKFIPKGRWVIYCIGGRSGQMLFKFVDDCLSYYIENGIATPDYFLTDYLFDIAYKNNIGGFRDKLRQVPANNVDCEALAPLMNHKFDESVLKRITKNTSVFKLSNKIKYHSRTADQDKTFYSYLYE</sequence>
<dbReference type="Gene3D" id="3.90.550.20">
    <property type="match status" value="1"/>
</dbReference>
<evidence type="ECO:0000313" key="2">
    <source>
        <dbReference type="Proteomes" id="UP000051248"/>
    </source>
</evidence>